<dbReference type="EMBL" id="VSSQ01001157">
    <property type="protein sequence ID" value="MPM05706.1"/>
    <property type="molecule type" value="Genomic_DNA"/>
</dbReference>
<gene>
    <name evidence="2" type="ORF">SDC9_51997</name>
</gene>
<dbReference type="SUPFAM" id="SSF48150">
    <property type="entry name" value="DNA-glycosylase"/>
    <property type="match status" value="1"/>
</dbReference>
<evidence type="ECO:0000313" key="2">
    <source>
        <dbReference type="EMBL" id="MPM05706.1"/>
    </source>
</evidence>
<protein>
    <recommendedName>
        <fullName evidence="3">DNA-(apurinic or apyrimidinic site) lyase</fullName>
    </recommendedName>
</protein>
<dbReference type="InterPro" id="IPR023170">
    <property type="entry name" value="HhH_base_excis_C"/>
</dbReference>
<comment type="caution">
    <text evidence="2">The sequence shown here is derived from an EMBL/GenBank/DDBJ whole genome shotgun (WGS) entry which is preliminary data.</text>
</comment>
<proteinExistence type="predicted"/>
<reference evidence="2" key="1">
    <citation type="submission" date="2019-08" db="EMBL/GenBank/DDBJ databases">
        <authorList>
            <person name="Kucharzyk K."/>
            <person name="Murdoch R.W."/>
            <person name="Higgins S."/>
            <person name="Loffler F."/>
        </authorList>
    </citation>
    <scope>NUCLEOTIDE SEQUENCE</scope>
</reference>
<evidence type="ECO:0000256" key="1">
    <source>
        <dbReference type="SAM" id="MobiDB-lite"/>
    </source>
</evidence>
<dbReference type="InterPro" id="IPR011257">
    <property type="entry name" value="DNA_glycosylase"/>
</dbReference>
<dbReference type="GO" id="GO:0003824">
    <property type="term" value="F:catalytic activity"/>
    <property type="evidence" value="ECO:0007669"/>
    <property type="project" value="InterPro"/>
</dbReference>
<dbReference type="Gene3D" id="1.10.1670.10">
    <property type="entry name" value="Helix-hairpin-Helix base-excision DNA repair enzymes (C-terminal)"/>
    <property type="match status" value="1"/>
</dbReference>
<feature type="region of interest" description="Disordered" evidence="1">
    <location>
        <begin position="36"/>
        <end position="55"/>
    </location>
</feature>
<name>A0A644WP87_9ZZZZ</name>
<evidence type="ECO:0008006" key="3">
    <source>
        <dbReference type="Google" id="ProtNLM"/>
    </source>
</evidence>
<organism evidence="2">
    <name type="scientific">bioreactor metagenome</name>
    <dbReference type="NCBI Taxonomy" id="1076179"/>
    <lineage>
        <taxon>unclassified sequences</taxon>
        <taxon>metagenomes</taxon>
        <taxon>ecological metagenomes</taxon>
    </lineage>
</organism>
<sequence>MLTPDGLRLICSANGYDAEAIGKHFLELLQNITQDVASPRPEHTSATKAPGTVDHRSDPDFIYRISEFLSAKGLRNESAIDNSITARKNGKQFPLSEHIRGLIYSLLTNQVPWKRIVPHLSEVDRIFMSYDAEAILAKPGSYFEGELRKIRCGNRKTKAQMTALHDNIYVFERIVEDYGSMDSFVTSAPAHDIVAALSSSKSKYKLMQVGEALAWEYIRNVGVDGAKPDLHLRRFFGNKRMGLSKREIASVPEVLDTVNELSEITGLTKATIDNLIWSYCADGFGEICTATPHCQECVIRQYCHYHD</sequence>
<dbReference type="AlphaFoldDB" id="A0A644WP87"/>
<dbReference type="GO" id="GO:0006281">
    <property type="term" value="P:DNA repair"/>
    <property type="evidence" value="ECO:0007669"/>
    <property type="project" value="InterPro"/>
</dbReference>
<accession>A0A644WP87</accession>